<dbReference type="RefSeq" id="WP_147150527.1">
    <property type="nucleotide sequence ID" value="NZ_BKAJ01000065.1"/>
</dbReference>
<dbReference type="InterPro" id="IPR017441">
    <property type="entry name" value="Protein_kinase_ATP_BS"/>
</dbReference>
<keyword evidence="3" id="KW-0418">Kinase</keyword>
<gene>
    <name evidence="9" type="ORF">RSO01_36030</name>
</gene>
<dbReference type="CDD" id="cd14014">
    <property type="entry name" value="STKc_PknB_like"/>
    <property type="match status" value="1"/>
</dbReference>
<comment type="caution">
    <text evidence="9">The sequence shown here is derived from an EMBL/GenBank/DDBJ whole genome shotgun (WGS) entry which is preliminary data.</text>
</comment>
<feature type="binding site" evidence="5">
    <location>
        <position position="57"/>
    </location>
    <ligand>
        <name>ATP</name>
        <dbReference type="ChEBI" id="CHEBI:30616"/>
    </ligand>
</feature>
<dbReference type="Proteomes" id="UP000321058">
    <property type="component" value="Unassembled WGS sequence"/>
</dbReference>
<sequence length="695" mass="73019">MSDSTGQTQAATPIDLVALAAGRMIGRYEVVSVLGQGGFGITYRARDGQLGREVAIKEYLPLALAVRQDGTTVLPRSTTAAQDFAWGRDRFVAEGRTLASLQNAPGIVRVFDFLEANGTAYIVMQLIQGETLESRLKQGTLPPAAIDRILWPLLDGLEQVHGAGFLHRDIKPANILLDAAGHPTLIDFGASRAAMAGRSTALTAVFTPGYAAAEQMTSAKQGPWTDIYSLSATLYHAITGRAPPSAFDRMLDDAYEPLGKVGLTGFGRGLLAGLDAGLAVRASDRPQNIAGWRPILGQVAAPDAAVTAVMASSPPMAQPAVASSPAVASPPAAAPAPSKKRGIGLWLGGAVAAVLLLAGGYYALVGDKRAPQTAAQDTLLAAEAQRLKDQEELARLRADEARRKAEAEMAEKKRLEDETAEKKRQEDEARQKAEADATAQRQAEEAAKKLAEAGEAGLRLSMLDRQHVQVALTALGFSPNNTNGTFGNRTREMIASWQKSRNEPATGYLTGAQNQALLRDASPAVARFDEERKLEEARKKAEEDKATAEAAARTPAPAAAPAPPPLAPPPAAPNVAAAVPRSGPDGLWTGTYHCSPSRAGGGEFSARFHITLSGDTGTWVRPGSEGGTMVGNQSISIRITGAHVVVSRVYTPGNRVGVFQTATMAGRFEGNSITGSGPEHNSGGRTCDISLSRAQ</sequence>
<dbReference type="InterPro" id="IPR002477">
    <property type="entry name" value="Peptidoglycan-bd-like"/>
</dbReference>
<dbReference type="PROSITE" id="PS00108">
    <property type="entry name" value="PROTEIN_KINASE_ST"/>
    <property type="match status" value="1"/>
</dbReference>
<dbReference type="SUPFAM" id="SSF47090">
    <property type="entry name" value="PGBD-like"/>
    <property type="match status" value="1"/>
</dbReference>
<evidence type="ECO:0000256" key="2">
    <source>
        <dbReference type="ARBA" id="ARBA00022741"/>
    </source>
</evidence>
<feature type="compositionally biased region" description="Pro residues" evidence="6">
    <location>
        <begin position="558"/>
        <end position="572"/>
    </location>
</feature>
<evidence type="ECO:0000256" key="6">
    <source>
        <dbReference type="SAM" id="MobiDB-lite"/>
    </source>
</evidence>
<feature type="compositionally biased region" description="Basic and acidic residues" evidence="6">
    <location>
        <begin position="530"/>
        <end position="547"/>
    </location>
</feature>
<dbReference type="InterPro" id="IPR008271">
    <property type="entry name" value="Ser/Thr_kinase_AS"/>
</dbReference>
<dbReference type="OrthoDB" id="9801841at2"/>
<feature type="compositionally biased region" description="Low complexity" evidence="6">
    <location>
        <begin position="548"/>
        <end position="557"/>
    </location>
</feature>
<organism evidence="9 10">
    <name type="scientific">Reyranella soli</name>
    <dbReference type="NCBI Taxonomy" id="1230389"/>
    <lineage>
        <taxon>Bacteria</taxon>
        <taxon>Pseudomonadati</taxon>
        <taxon>Pseudomonadota</taxon>
        <taxon>Alphaproteobacteria</taxon>
        <taxon>Hyphomicrobiales</taxon>
        <taxon>Reyranellaceae</taxon>
        <taxon>Reyranella</taxon>
    </lineage>
</organism>
<dbReference type="EMBL" id="BKAJ01000065">
    <property type="protein sequence ID" value="GEP56437.1"/>
    <property type="molecule type" value="Genomic_DNA"/>
</dbReference>
<keyword evidence="7" id="KW-1133">Transmembrane helix</keyword>
<dbReference type="PANTHER" id="PTHR43289:SF34">
    <property type="entry name" value="SERINE_THREONINE-PROTEIN KINASE YBDM-RELATED"/>
    <property type="match status" value="1"/>
</dbReference>
<evidence type="ECO:0000256" key="4">
    <source>
        <dbReference type="ARBA" id="ARBA00022840"/>
    </source>
</evidence>
<feature type="compositionally biased region" description="Basic and acidic residues" evidence="6">
    <location>
        <begin position="407"/>
        <end position="435"/>
    </location>
</feature>
<proteinExistence type="predicted"/>
<dbReference type="Pfam" id="PF00069">
    <property type="entry name" value="Pkinase"/>
    <property type="match status" value="1"/>
</dbReference>
<evidence type="ECO:0000256" key="7">
    <source>
        <dbReference type="SAM" id="Phobius"/>
    </source>
</evidence>
<dbReference type="SMART" id="SM00220">
    <property type="entry name" value="S_TKc"/>
    <property type="match status" value="1"/>
</dbReference>
<dbReference type="InterPro" id="IPR036365">
    <property type="entry name" value="PGBD-like_sf"/>
</dbReference>
<accession>A0A512NBW5</accession>
<feature type="transmembrane region" description="Helical" evidence="7">
    <location>
        <begin position="343"/>
        <end position="364"/>
    </location>
</feature>
<feature type="domain" description="Protein kinase" evidence="8">
    <location>
        <begin position="28"/>
        <end position="296"/>
    </location>
</feature>
<dbReference type="Gene3D" id="1.10.510.10">
    <property type="entry name" value="Transferase(Phosphotransferase) domain 1"/>
    <property type="match status" value="1"/>
</dbReference>
<dbReference type="InterPro" id="IPR036366">
    <property type="entry name" value="PGBDSf"/>
</dbReference>
<dbReference type="GO" id="GO:0004674">
    <property type="term" value="F:protein serine/threonine kinase activity"/>
    <property type="evidence" value="ECO:0007669"/>
    <property type="project" value="TreeGrafter"/>
</dbReference>
<keyword evidence="4 5" id="KW-0067">ATP-binding</keyword>
<dbReference type="PROSITE" id="PS00107">
    <property type="entry name" value="PROTEIN_KINASE_ATP"/>
    <property type="match status" value="1"/>
</dbReference>
<keyword evidence="10" id="KW-1185">Reference proteome</keyword>
<reference evidence="9 10" key="1">
    <citation type="submission" date="2019-07" db="EMBL/GenBank/DDBJ databases">
        <title>Whole genome shotgun sequence of Reyranella soli NBRC 108950.</title>
        <authorList>
            <person name="Hosoyama A."/>
            <person name="Uohara A."/>
            <person name="Ohji S."/>
            <person name="Ichikawa N."/>
        </authorList>
    </citation>
    <scope>NUCLEOTIDE SEQUENCE [LARGE SCALE GENOMIC DNA]</scope>
    <source>
        <strain evidence="9 10">NBRC 108950</strain>
    </source>
</reference>
<dbReference type="PROSITE" id="PS50011">
    <property type="entry name" value="PROTEIN_KINASE_DOM"/>
    <property type="match status" value="1"/>
</dbReference>
<evidence type="ECO:0000256" key="3">
    <source>
        <dbReference type="ARBA" id="ARBA00022777"/>
    </source>
</evidence>
<dbReference type="AlphaFoldDB" id="A0A512NBW5"/>
<dbReference type="InterPro" id="IPR011009">
    <property type="entry name" value="Kinase-like_dom_sf"/>
</dbReference>
<dbReference type="PANTHER" id="PTHR43289">
    <property type="entry name" value="MITOGEN-ACTIVATED PROTEIN KINASE KINASE KINASE 20-RELATED"/>
    <property type="match status" value="1"/>
</dbReference>
<keyword evidence="2 5" id="KW-0547">Nucleotide-binding</keyword>
<dbReference type="GO" id="GO:0005524">
    <property type="term" value="F:ATP binding"/>
    <property type="evidence" value="ECO:0007669"/>
    <property type="project" value="UniProtKB-UniRule"/>
</dbReference>
<feature type="region of interest" description="Disordered" evidence="6">
    <location>
        <begin position="671"/>
        <end position="695"/>
    </location>
</feature>
<dbReference type="Pfam" id="PF01471">
    <property type="entry name" value="PG_binding_1"/>
    <property type="match status" value="1"/>
</dbReference>
<dbReference type="Gene3D" id="1.10.101.10">
    <property type="entry name" value="PGBD-like superfamily/PGBD"/>
    <property type="match status" value="1"/>
</dbReference>
<evidence type="ECO:0000259" key="8">
    <source>
        <dbReference type="PROSITE" id="PS50011"/>
    </source>
</evidence>
<keyword evidence="7" id="KW-0472">Membrane</keyword>
<evidence type="ECO:0000256" key="1">
    <source>
        <dbReference type="ARBA" id="ARBA00022679"/>
    </source>
</evidence>
<feature type="region of interest" description="Disordered" evidence="6">
    <location>
        <begin position="530"/>
        <end position="578"/>
    </location>
</feature>
<evidence type="ECO:0000313" key="9">
    <source>
        <dbReference type="EMBL" id="GEP56437.1"/>
    </source>
</evidence>
<dbReference type="SUPFAM" id="SSF56112">
    <property type="entry name" value="Protein kinase-like (PK-like)"/>
    <property type="match status" value="1"/>
</dbReference>
<dbReference type="InterPro" id="IPR000719">
    <property type="entry name" value="Prot_kinase_dom"/>
</dbReference>
<keyword evidence="1" id="KW-0808">Transferase</keyword>
<evidence type="ECO:0000256" key="5">
    <source>
        <dbReference type="PROSITE-ProRule" id="PRU10141"/>
    </source>
</evidence>
<name>A0A512NBW5_9HYPH</name>
<evidence type="ECO:0000313" key="10">
    <source>
        <dbReference type="Proteomes" id="UP000321058"/>
    </source>
</evidence>
<keyword evidence="7" id="KW-0812">Transmembrane</keyword>
<feature type="region of interest" description="Disordered" evidence="6">
    <location>
        <begin position="407"/>
        <end position="448"/>
    </location>
</feature>
<protein>
    <recommendedName>
        <fullName evidence="8">Protein kinase domain-containing protein</fullName>
    </recommendedName>
</protein>